<dbReference type="AlphaFoldDB" id="A0A238FIR9"/>
<dbReference type="STRING" id="269621.A0A238FIR9"/>
<feature type="compositionally biased region" description="Low complexity" evidence="1">
    <location>
        <begin position="122"/>
        <end position="139"/>
    </location>
</feature>
<feature type="region of interest" description="Disordered" evidence="1">
    <location>
        <begin position="260"/>
        <end position="283"/>
    </location>
</feature>
<feature type="domain" description="JmjC" evidence="2">
    <location>
        <begin position="146"/>
        <end position="331"/>
    </location>
</feature>
<name>A0A238FIR9_9BASI</name>
<evidence type="ECO:0000259" key="2">
    <source>
        <dbReference type="PROSITE" id="PS51184"/>
    </source>
</evidence>
<dbReference type="Pfam" id="PF13621">
    <property type="entry name" value="Cupin_8"/>
    <property type="match status" value="1"/>
</dbReference>
<keyword evidence="4" id="KW-1185">Reference proteome</keyword>
<dbReference type="PANTHER" id="PTHR12461">
    <property type="entry name" value="HYPOXIA-INDUCIBLE FACTOR 1 ALPHA INHIBITOR-RELATED"/>
    <property type="match status" value="1"/>
</dbReference>
<dbReference type="PROSITE" id="PS51184">
    <property type="entry name" value="JMJC"/>
    <property type="match status" value="1"/>
</dbReference>
<dbReference type="OrthoDB" id="2537768at2759"/>
<dbReference type="Gene3D" id="2.60.120.650">
    <property type="entry name" value="Cupin"/>
    <property type="match status" value="1"/>
</dbReference>
<gene>
    <name evidence="3" type="ORF">BQ2448_4226</name>
</gene>
<feature type="compositionally biased region" description="Basic and acidic residues" evidence="1">
    <location>
        <begin position="262"/>
        <end position="271"/>
    </location>
</feature>
<dbReference type="PANTHER" id="PTHR12461:SF105">
    <property type="entry name" value="HYPOXIA-INDUCIBLE FACTOR 1-ALPHA INHIBITOR"/>
    <property type="match status" value="1"/>
</dbReference>
<reference evidence="4" key="1">
    <citation type="submission" date="2016-09" db="EMBL/GenBank/DDBJ databases">
        <authorList>
            <person name="Jeantristanb JTB J.-T."/>
            <person name="Ricardo R."/>
        </authorList>
    </citation>
    <scope>NUCLEOTIDE SEQUENCE [LARGE SCALE GENOMIC DNA]</scope>
</reference>
<accession>A0A238FIR9</accession>
<evidence type="ECO:0000313" key="4">
    <source>
        <dbReference type="Proteomes" id="UP000198372"/>
    </source>
</evidence>
<evidence type="ECO:0000313" key="3">
    <source>
        <dbReference type="EMBL" id="SCV72689.1"/>
    </source>
</evidence>
<dbReference type="Proteomes" id="UP000198372">
    <property type="component" value="Unassembled WGS sequence"/>
</dbReference>
<sequence>MATRKTIRRIVTTTPSVSSWLSSSSSSQPLLPTLISIPPIPALSQWFLPNQSVNAHPPHRKLNIDHLTHSGTQDPLVCIEHTQTTITESSNSSSSFERLEIPWSYYLHYLDSPPQPPPRPSTPRSTTSSSPSSSTSTSTLYLAQCSPPPHLLPDLHLPRTHMDIPSSRLTHSSLWMGRTPTTTPMHQDPDHNLFLQICGHKTFRVMEPRVGTRFLELVRQGKEENGGGLSRLRGVEMMLAGPKGERDGLEKVVWDDDDVERDLDSKSHSDSDLDSGGSEQMEGEGDDLFQVTVQRGQGLLIPKGWWHAVRSRTGRDDGEEELSVSVNWWFR</sequence>
<evidence type="ECO:0000256" key="1">
    <source>
        <dbReference type="SAM" id="MobiDB-lite"/>
    </source>
</evidence>
<organism evidence="3 4">
    <name type="scientific">Microbotryum intermedium</name>
    <dbReference type="NCBI Taxonomy" id="269621"/>
    <lineage>
        <taxon>Eukaryota</taxon>
        <taxon>Fungi</taxon>
        <taxon>Dikarya</taxon>
        <taxon>Basidiomycota</taxon>
        <taxon>Pucciniomycotina</taxon>
        <taxon>Microbotryomycetes</taxon>
        <taxon>Microbotryales</taxon>
        <taxon>Microbotryaceae</taxon>
        <taxon>Microbotryum</taxon>
    </lineage>
</organism>
<dbReference type="InterPro" id="IPR003347">
    <property type="entry name" value="JmjC_dom"/>
</dbReference>
<feature type="region of interest" description="Disordered" evidence="1">
    <location>
        <begin position="112"/>
        <end position="143"/>
    </location>
</feature>
<dbReference type="SUPFAM" id="SSF51197">
    <property type="entry name" value="Clavaminate synthase-like"/>
    <property type="match status" value="1"/>
</dbReference>
<dbReference type="EMBL" id="FMSP01000009">
    <property type="protein sequence ID" value="SCV72689.1"/>
    <property type="molecule type" value="Genomic_DNA"/>
</dbReference>
<protein>
    <submittedName>
        <fullName evidence="3">BQ2448_4226 protein</fullName>
    </submittedName>
</protein>
<dbReference type="InterPro" id="IPR041667">
    <property type="entry name" value="Cupin_8"/>
</dbReference>
<proteinExistence type="predicted"/>